<reference evidence="3 4" key="1">
    <citation type="submission" date="2015-01" db="EMBL/GenBank/DDBJ databases">
        <title>Evolution of Trichinella species and genotypes.</title>
        <authorList>
            <person name="Korhonen P.K."/>
            <person name="Edoardo P."/>
            <person name="Giuseppe L.R."/>
            <person name="Gasser R.B."/>
        </authorList>
    </citation>
    <scope>NUCLEOTIDE SEQUENCE [LARGE SCALE GENOMIC DNA]</scope>
    <source>
        <strain evidence="1">ISS13</strain>
        <strain evidence="2">ISS588</strain>
    </source>
</reference>
<protein>
    <submittedName>
        <fullName evidence="1">Uncharacterized protein</fullName>
    </submittedName>
</protein>
<dbReference type="Proteomes" id="UP000054805">
    <property type="component" value="Unassembled WGS sequence"/>
</dbReference>
<evidence type="ECO:0000313" key="4">
    <source>
        <dbReference type="Proteomes" id="UP000054805"/>
    </source>
</evidence>
<keyword evidence="4" id="KW-1185">Reference proteome</keyword>
<sequence length="239" mass="25805">MPAHHVVTLPLPLGRSVPRPPTLVVPHKIVEASRRPPHPLWSVPFRGLVLDVLLCMGSPCVGSDSGPLERPSCAEDITRSSWWFIAAGGCILMSVVGQFRSDSPSLSDQRFPCGAAAHCGTDRMPCCALFADFPAAGQRSLRRYMPSRAARLTLYPAVGSFAYQTAYKMGIVRSSHVLRCCRPLSPGATAGPMSGPGIRGKVWPAYSTAFGWRVPQAHCPAGGRARTASFPRRRSCKPR</sequence>
<accession>A0A0V1DT47</accession>
<comment type="caution">
    <text evidence="1">The sequence shown here is derived from an EMBL/GenBank/DDBJ whole genome shotgun (WGS) entry which is preliminary data.</text>
</comment>
<dbReference type="Proteomes" id="UP000054632">
    <property type="component" value="Unassembled WGS sequence"/>
</dbReference>
<dbReference type="EMBL" id="JYDR01000335">
    <property type="protein sequence ID" value="KRY64628.1"/>
    <property type="molecule type" value="Genomic_DNA"/>
</dbReference>
<evidence type="ECO:0000313" key="1">
    <source>
        <dbReference type="EMBL" id="KRY64628.1"/>
    </source>
</evidence>
<evidence type="ECO:0000313" key="2">
    <source>
        <dbReference type="EMBL" id="KRZ02180.1"/>
    </source>
</evidence>
<name>A0A0V1DT47_TRIPS</name>
<dbReference type="EMBL" id="JYDS01000584">
    <property type="protein sequence ID" value="KRZ02180.1"/>
    <property type="molecule type" value="Genomic_DNA"/>
</dbReference>
<organism evidence="1 3">
    <name type="scientific">Trichinella pseudospiralis</name>
    <name type="common">Parasitic roundworm</name>
    <dbReference type="NCBI Taxonomy" id="6337"/>
    <lineage>
        <taxon>Eukaryota</taxon>
        <taxon>Metazoa</taxon>
        <taxon>Ecdysozoa</taxon>
        <taxon>Nematoda</taxon>
        <taxon>Enoplea</taxon>
        <taxon>Dorylaimia</taxon>
        <taxon>Trichinellida</taxon>
        <taxon>Trichinellidae</taxon>
        <taxon>Trichinella</taxon>
    </lineage>
</organism>
<dbReference type="AlphaFoldDB" id="A0A0V1DT47"/>
<gene>
    <name evidence="1" type="ORF">T4A_8941</name>
    <name evidence="2" type="ORF">T4B_1759</name>
</gene>
<proteinExistence type="predicted"/>
<evidence type="ECO:0000313" key="3">
    <source>
        <dbReference type="Proteomes" id="UP000054632"/>
    </source>
</evidence>